<gene>
    <name evidence="3" type="ORF">SDC9_110068</name>
</gene>
<dbReference type="InterPro" id="IPR025436">
    <property type="entry name" value="DUF4179"/>
</dbReference>
<accession>A0A645BDR0</accession>
<dbReference type="AlphaFoldDB" id="A0A645BDR0"/>
<keyword evidence="1" id="KW-1133">Transmembrane helix</keyword>
<evidence type="ECO:0000313" key="3">
    <source>
        <dbReference type="EMBL" id="MPM63188.1"/>
    </source>
</evidence>
<proteinExistence type="predicted"/>
<reference evidence="3" key="1">
    <citation type="submission" date="2019-08" db="EMBL/GenBank/DDBJ databases">
        <authorList>
            <person name="Kucharzyk K."/>
            <person name="Murdoch R.W."/>
            <person name="Higgins S."/>
            <person name="Loffler F."/>
        </authorList>
    </citation>
    <scope>NUCLEOTIDE SEQUENCE</scope>
</reference>
<name>A0A645BDR0_9ZZZZ</name>
<dbReference type="Gene3D" id="2.60.40.1630">
    <property type="entry name" value="bacillus anthracis domain"/>
    <property type="match status" value="1"/>
</dbReference>
<dbReference type="EMBL" id="VSSQ01019269">
    <property type="protein sequence ID" value="MPM63188.1"/>
    <property type="molecule type" value="Genomic_DNA"/>
</dbReference>
<sequence length="428" mass="48968">MNPRELLDNIDNLDFNDDEISEINMTDIIKERARKKVKGVIRKRRNKRIKIAAAMAIGIFSLGVISSPVVAANIPILSDLYRKIGIFDDFKDYKKFIGITKENNGYKVSIEEVVATPNTLVVTVKIQSPDAFLKNSRDHLDARVDIGKLGMTSAAGRTVTHYIDDYNCLFINEVDNIEGMFPERSNISINVNKLNEELQEQFNINFDINADFKSAFNDINKFEINESVEDIDIKLLTSSIIKSNLFVDTKDLGSTNIIRAFVINVGGRYHYETSASSSGSYLMTEFKTLKYPEVNEAKNISVIYTGLKEEKEYERNINWKEEKGITYPKEITTTSNNKYQISKVERDSNKVKFYVEGENPPIDLFIRLTLSTNNEKGNGFWCGTMYKGEDNNYIVEFNDVNNEGPLQLNIADYWSEKNSENFQEVRIK</sequence>
<evidence type="ECO:0000259" key="2">
    <source>
        <dbReference type="Pfam" id="PF13786"/>
    </source>
</evidence>
<feature type="transmembrane region" description="Helical" evidence="1">
    <location>
        <begin position="51"/>
        <end position="74"/>
    </location>
</feature>
<feature type="domain" description="DUF4179" evidence="2">
    <location>
        <begin position="42"/>
        <end position="128"/>
    </location>
</feature>
<organism evidence="3">
    <name type="scientific">bioreactor metagenome</name>
    <dbReference type="NCBI Taxonomy" id="1076179"/>
    <lineage>
        <taxon>unclassified sequences</taxon>
        <taxon>metagenomes</taxon>
        <taxon>ecological metagenomes</taxon>
    </lineage>
</organism>
<keyword evidence="1" id="KW-0812">Transmembrane</keyword>
<keyword evidence="1" id="KW-0472">Membrane</keyword>
<protein>
    <recommendedName>
        <fullName evidence="2">DUF4179 domain-containing protein</fullName>
    </recommendedName>
</protein>
<dbReference type="Pfam" id="PF13786">
    <property type="entry name" value="DUF4179"/>
    <property type="match status" value="1"/>
</dbReference>
<evidence type="ECO:0000256" key="1">
    <source>
        <dbReference type="SAM" id="Phobius"/>
    </source>
</evidence>
<comment type="caution">
    <text evidence="3">The sequence shown here is derived from an EMBL/GenBank/DDBJ whole genome shotgun (WGS) entry which is preliminary data.</text>
</comment>